<gene>
    <name evidence="1" type="ORF">SAMN05216287_0164</name>
</gene>
<keyword evidence="2" id="KW-1185">Reference proteome</keyword>
<proteinExistence type="predicted"/>
<sequence>MLQQRYGFIVKTPDMDFLAHQGRLKSEQFEIAVCAVRTVEEAVMVAQELLTRHVQVIELSGGFDMRDAEQVRQALQGRARVGLVQYLDAPPLSAVG</sequence>
<dbReference type="RefSeq" id="WP_090223775.1">
    <property type="nucleotide sequence ID" value="NZ_CAURGU010000003.1"/>
</dbReference>
<dbReference type="Proteomes" id="UP000243778">
    <property type="component" value="Unassembled WGS sequence"/>
</dbReference>
<accession>A0A1H2QWJ3</accession>
<evidence type="ECO:0000313" key="1">
    <source>
        <dbReference type="EMBL" id="SDW11240.1"/>
    </source>
</evidence>
<evidence type="ECO:0000313" key="2">
    <source>
        <dbReference type="Proteomes" id="UP000243778"/>
    </source>
</evidence>
<name>A0A1H2QWJ3_9PSED</name>
<dbReference type="InterPro" id="IPR045441">
    <property type="entry name" value="DUF6506"/>
</dbReference>
<organism evidence="1 2">
    <name type="scientific">Pseudomonas kuykendallii</name>
    <dbReference type="NCBI Taxonomy" id="1007099"/>
    <lineage>
        <taxon>Bacteria</taxon>
        <taxon>Pseudomonadati</taxon>
        <taxon>Pseudomonadota</taxon>
        <taxon>Gammaproteobacteria</taxon>
        <taxon>Pseudomonadales</taxon>
        <taxon>Pseudomonadaceae</taxon>
        <taxon>Pseudomonas</taxon>
    </lineage>
</organism>
<protein>
    <submittedName>
        <fullName evidence="1">Uncharacterized protein</fullName>
    </submittedName>
</protein>
<dbReference type="Pfam" id="PF20116">
    <property type="entry name" value="DUF6506"/>
    <property type="match status" value="1"/>
</dbReference>
<dbReference type="STRING" id="1007099.SAMN05216287_0164"/>
<dbReference type="OrthoDB" id="8595161at2"/>
<dbReference type="EMBL" id="FNNU01000001">
    <property type="protein sequence ID" value="SDW11240.1"/>
    <property type="molecule type" value="Genomic_DNA"/>
</dbReference>
<dbReference type="AlphaFoldDB" id="A0A1H2QWJ3"/>
<reference evidence="2" key="1">
    <citation type="submission" date="2016-10" db="EMBL/GenBank/DDBJ databases">
        <authorList>
            <person name="Varghese N."/>
            <person name="Submissions S."/>
        </authorList>
    </citation>
    <scope>NUCLEOTIDE SEQUENCE [LARGE SCALE GENOMIC DNA]</scope>
    <source>
        <strain evidence="2">NRRL B-59562</strain>
    </source>
</reference>